<evidence type="ECO:0000313" key="2">
    <source>
        <dbReference type="EMBL" id="KAK7994322.1"/>
    </source>
</evidence>
<dbReference type="Gene3D" id="2.60.20.10">
    <property type="entry name" value="Crystallins"/>
    <property type="match status" value="1"/>
</dbReference>
<organism evidence="2 3">
    <name type="scientific">Apiospora marii</name>
    <dbReference type="NCBI Taxonomy" id="335849"/>
    <lineage>
        <taxon>Eukaryota</taxon>
        <taxon>Fungi</taxon>
        <taxon>Dikarya</taxon>
        <taxon>Ascomycota</taxon>
        <taxon>Pezizomycotina</taxon>
        <taxon>Sordariomycetes</taxon>
        <taxon>Xylariomycetidae</taxon>
        <taxon>Amphisphaeriales</taxon>
        <taxon>Apiosporaceae</taxon>
        <taxon>Apiospora</taxon>
    </lineage>
</organism>
<evidence type="ECO:0000313" key="3">
    <source>
        <dbReference type="Proteomes" id="UP001396898"/>
    </source>
</evidence>
<feature type="chain" id="PRO_5045793396" evidence="1">
    <location>
        <begin position="20"/>
        <end position="119"/>
    </location>
</feature>
<reference evidence="2 3" key="1">
    <citation type="submission" date="2023-01" db="EMBL/GenBank/DDBJ databases">
        <title>Analysis of 21 Apiospora genomes using comparative genomics revels a genus with tremendous synthesis potential of carbohydrate active enzymes and secondary metabolites.</title>
        <authorList>
            <person name="Sorensen T."/>
        </authorList>
    </citation>
    <scope>NUCLEOTIDE SEQUENCE [LARGE SCALE GENOMIC DNA]</scope>
    <source>
        <strain evidence="2 3">CBS 20057</strain>
    </source>
</reference>
<name>A0ABR1R025_9PEZI</name>
<dbReference type="EMBL" id="JAQQWI010000024">
    <property type="protein sequence ID" value="KAK7994322.1"/>
    <property type="molecule type" value="Genomic_DNA"/>
</dbReference>
<comment type="caution">
    <text evidence="2">The sequence shown here is derived from an EMBL/GenBank/DDBJ whole genome shotgun (WGS) entry which is preliminary data.</text>
</comment>
<dbReference type="Proteomes" id="UP001396898">
    <property type="component" value="Unassembled WGS sequence"/>
</dbReference>
<keyword evidence="1" id="KW-0732">Signal</keyword>
<gene>
    <name evidence="2" type="ORF">PG991_015910</name>
</gene>
<sequence length="119" mass="12804">MQFFAIVPVLSALAGLALASPVPDAVSDALAGKAKDTIFKYCTGDDFGGNCNRDDDSSLNHCEAVSFKTIKSLKVYKGYKCTVYMSASCAGDSRTYTEGEVPTIPTIYQDFQSYKCVKA</sequence>
<accession>A0ABR1R025</accession>
<keyword evidence="3" id="KW-1185">Reference proteome</keyword>
<evidence type="ECO:0000256" key="1">
    <source>
        <dbReference type="SAM" id="SignalP"/>
    </source>
</evidence>
<feature type="signal peptide" evidence="1">
    <location>
        <begin position="1"/>
        <end position="19"/>
    </location>
</feature>
<protein>
    <submittedName>
        <fullName evidence="2">Uncharacterized protein</fullName>
    </submittedName>
</protein>
<proteinExistence type="predicted"/>